<feature type="transmembrane region" description="Helical" evidence="6">
    <location>
        <begin position="366"/>
        <end position="385"/>
    </location>
</feature>
<comment type="subcellular location">
    <subcellularLocation>
        <location evidence="1">Cell membrane</location>
        <topology evidence="1">Multi-pass membrane protein</topology>
    </subcellularLocation>
</comment>
<feature type="transmembrane region" description="Helical" evidence="6">
    <location>
        <begin position="90"/>
        <end position="111"/>
    </location>
</feature>
<feature type="transmembrane region" description="Helical" evidence="6">
    <location>
        <begin position="302"/>
        <end position="319"/>
    </location>
</feature>
<evidence type="ECO:0000313" key="7">
    <source>
        <dbReference type="EMBL" id="RJF56245.1"/>
    </source>
</evidence>
<dbReference type="RefSeq" id="WP_119804415.1">
    <property type="nucleotide sequence ID" value="NZ_QYYG01000002.1"/>
</dbReference>
<keyword evidence="3 6" id="KW-0812">Transmembrane</keyword>
<dbReference type="Proteomes" id="UP000284338">
    <property type="component" value="Unassembled WGS sequence"/>
</dbReference>
<comment type="caution">
    <text evidence="7">The sequence shown here is derived from an EMBL/GenBank/DDBJ whole genome shotgun (WGS) entry which is preliminary data.</text>
</comment>
<dbReference type="GO" id="GO:0005886">
    <property type="term" value="C:plasma membrane"/>
    <property type="evidence" value="ECO:0007669"/>
    <property type="project" value="UniProtKB-SubCell"/>
</dbReference>
<sequence length="405" mass="44492">MFPILLSALTSGISMAVFFTAIAWFIESTFNSSLLVSVVLSSGYIVTFFALPSIAHLTDKTTCKKMLNIIYAVGALNALAFLVINPAGQGAWLSFTVILLSTSVFTLIRASDQVIRSTYMKKVLPEHNLYHANRLLEMVRQGITFLSGGIAFLILQDKSIQNVCLIALFCFSLSLLINRYIPRDKINETGESTAAAPKKLTMYHNGYVFFLGEKKRIIELLSLFPYICVVFLNALYPALFTRIGAPVSAYAILVVPYGLGAIAGSMLNSQPWVPSLKSAYVIFGGGFIIGLLLPLLFKSLPAVYACLFAIAFCHSHIRVRRNTLIMTQAESKELARILAFNEVLFICLSTVLGLGLSLIADRLGFWLAWEIVIALNLMVLLLIVLTPGPATQPSTPMESAQENER</sequence>
<evidence type="ECO:0000256" key="6">
    <source>
        <dbReference type="SAM" id="Phobius"/>
    </source>
</evidence>
<dbReference type="Gene3D" id="1.20.1250.20">
    <property type="entry name" value="MFS general substrate transporter like domains"/>
    <property type="match status" value="1"/>
</dbReference>
<dbReference type="PANTHER" id="PTHR23513:SF11">
    <property type="entry name" value="STAPHYLOFERRIN A TRANSPORTER"/>
    <property type="match status" value="1"/>
</dbReference>
<evidence type="ECO:0000256" key="1">
    <source>
        <dbReference type="ARBA" id="ARBA00004651"/>
    </source>
</evidence>
<name>A0AA92X751_9GAMM</name>
<feature type="transmembrane region" description="Helical" evidence="6">
    <location>
        <begin position="32"/>
        <end position="54"/>
    </location>
</feature>
<protein>
    <recommendedName>
        <fullName evidence="9">MFS transporter</fullName>
    </recommendedName>
</protein>
<gene>
    <name evidence="7" type="ORF">D4100_11715</name>
</gene>
<keyword evidence="8" id="KW-1185">Reference proteome</keyword>
<feature type="transmembrane region" description="Helical" evidence="6">
    <location>
        <begin position="5"/>
        <end position="26"/>
    </location>
</feature>
<feature type="transmembrane region" description="Helical" evidence="6">
    <location>
        <begin position="66"/>
        <end position="84"/>
    </location>
</feature>
<feature type="transmembrane region" description="Helical" evidence="6">
    <location>
        <begin position="217"/>
        <end position="236"/>
    </location>
</feature>
<evidence type="ECO:0000313" key="8">
    <source>
        <dbReference type="Proteomes" id="UP000284338"/>
    </source>
</evidence>
<keyword evidence="4 6" id="KW-1133">Transmembrane helix</keyword>
<evidence type="ECO:0000256" key="2">
    <source>
        <dbReference type="ARBA" id="ARBA00022475"/>
    </source>
</evidence>
<dbReference type="EMBL" id="QYYG01000002">
    <property type="protein sequence ID" value="RJF56245.1"/>
    <property type="molecule type" value="Genomic_DNA"/>
</dbReference>
<dbReference type="InterPro" id="IPR036259">
    <property type="entry name" value="MFS_trans_sf"/>
</dbReference>
<keyword evidence="2" id="KW-1003">Cell membrane</keyword>
<feature type="transmembrane region" description="Helical" evidence="6">
    <location>
        <begin position="339"/>
        <end position="360"/>
    </location>
</feature>
<proteinExistence type="predicted"/>
<reference evidence="7 8" key="1">
    <citation type="submission" date="2018-09" db="EMBL/GenBank/DDBJ databases">
        <title>Draft genome of a novel serratia sp. strain with antifungal activity.</title>
        <authorList>
            <person name="Dichmann S.I."/>
            <person name="Park B.P."/>
            <person name="Pathiraja D."/>
            <person name="Choi I.-G."/>
            <person name="Stougaard P."/>
            <person name="Hennessy R.C."/>
        </authorList>
    </citation>
    <scope>NUCLEOTIDE SEQUENCE [LARGE SCALE GENOMIC DNA]</scope>
    <source>
        <strain evidence="7 8">S40</strain>
    </source>
</reference>
<accession>A0AA92X751</accession>
<organism evidence="7 8">
    <name type="scientific">Serratia inhibens</name>
    <dbReference type="NCBI Taxonomy" id="2338073"/>
    <lineage>
        <taxon>Bacteria</taxon>
        <taxon>Pseudomonadati</taxon>
        <taxon>Pseudomonadota</taxon>
        <taxon>Gammaproteobacteria</taxon>
        <taxon>Enterobacterales</taxon>
        <taxon>Yersiniaceae</taxon>
        <taxon>Serratia</taxon>
    </lineage>
</organism>
<dbReference type="SUPFAM" id="SSF103473">
    <property type="entry name" value="MFS general substrate transporter"/>
    <property type="match status" value="1"/>
</dbReference>
<evidence type="ECO:0008006" key="9">
    <source>
        <dbReference type="Google" id="ProtNLM"/>
    </source>
</evidence>
<dbReference type="PANTHER" id="PTHR23513">
    <property type="entry name" value="INTEGRAL MEMBRANE EFFLUX PROTEIN-RELATED"/>
    <property type="match status" value="1"/>
</dbReference>
<feature type="transmembrane region" description="Helical" evidence="6">
    <location>
        <begin position="248"/>
        <end position="267"/>
    </location>
</feature>
<feature type="transmembrane region" description="Helical" evidence="6">
    <location>
        <begin position="160"/>
        <end position="177"/>
    </location>
</feature>
<evidence type="ECO:0000256" key="4">
    <source>
        <dbReference type="ARBA" id="ARBA00022989"/>
    </source>
</evidence>
<keyword evidence="5 6" id="KW-0472">Membrane</keyword>
<evidence type="ECO:0000256" key="3">
    <source>
        <dbReference type="ARBA" id="ARBA00022692"/>
    </source>
</evidence>
<dbReference type="AlphaFoldDB" id="A0AA92X751"/>
<evidence type="ECO:0000256" key="5">
    <source>
        <dbReference type="ARBA" id="ARBA00023136"/>
    </source>
</evidence>
<feature type="transmembrane region" description="Helical" evidence="6">
    <location>
        <begin position="132"/>
        <end position="154"/>
    </location>
</feature>
<feature type="transmembrane region" description="Helical" evidence="6">
    <location>
        <begin position="279"/>
        <end position="296"/>
    </location>
</feature>